<organism evidence="1">
    <name type="scientific">Siphoviridae sp. ctiJm4</name>
    <dbReference type="NCBI Taxonomy" id="2827916"/>
    <lineage>
        <taxon>Viruses</taxon>
        <taxon>Duplodnaviria</taxon>
        <taxon>Heunggongvirae</taxon>
        <taxon>Uroviricota</taxon>
        <taxon>Caudoviricetes</taxon>
    </lineage>
</organism>
<proteinExistence type="predicted"/>
<dbReference type="InterPro" id="IPR044000">
    <property type="entry name" value="Phage_tube_2"/>
</dbReference>
<accession>A0A8S5T104</accession>
<name>A0A8S5T104_9CAUD</name>
<evidence type="ECO:0000313" key="1">
    <source>
        <dbReference type="EMBL" id="DAF56902.1"/>
    </source>
</evidence>
<dbReference type="EMBL" id="BK032724">
    <property type="protein sequence ID" value="DAF56902.1"/>
    <property type="molecule type" value="Genomic_DNA"/>
</dbReference>
<sequence length="432" mass="46539">MATCETKKIDSNVVGLNYAVEECLGQLSSNPKWQALEPNSFSDFGGELSTTNRTPLSISRQNQKGVVTDLSVKGGFNIDFTQNNLNDLLEGVFFADTRKKTNYQFTGGSGDIKFASADNIYSLTATTADFTTLGLVEGEWIFVGGDNSAERFDTAGAFYARVSKIEAKKLTFDNGTFKAGLSADAGASKTIKIFMGAVLKNERTADLIKRKSYCFERTLGKDLSTNQKQAEYISGAVLGEFSLEAKQGEMLKADLSFTATNNEYRTGALLSDGKLTASLGESGINTTSDIRSIRLSLVDDTKSTSTPLFAYVTETSIEVNNNLSENKALGTFGAIDVSAGNFEVSGKTTAYFTTVQAVEAVRKNADVGLYALFATKQKGFIFDIPLVGLGGGTLNVEKDNPITLELEASGAENKFGYTMMYVNFPVLPKIAM</sequence>
<protein>
    <submittedName>
        <fullName evidence="1">Tail tube protein</fullName>
    </submittedName>
</protein>
<reference evidence="1" key="1">
    <citation type="journal article" date="2021" name="Proc. Natl. Acad. Sci. U.S.A.">
        <title>A Catalog of Tens of Thousands of Viruses from Human Metagenomes Reveals Hidden Associations with Chronic Diseases.</title>
        <authorList>
            <person name="Tisza M.J."/>
            <person name="Buck C.B."/>
        </authorList>
    </citation>
    <scope>NUCLEOTIDE SEQUENCE</scope>
    <source>
        <strain evidence="1">CtiJm4</strain>
    </source>
</reference>
<dbReference type="Pfam" id="PF18906">
    <property type="entry name" value="Phage_tube_2"/>
    <property type="match status" value="1"/>
</dbReference>